<gene>
    <name evidence="1" type="ORF">C7V51_05725</name>
</gene>
<dbReference type="EMBL" id="CP028130">
    <property type="protein sequence ID" value="AZZ55435.1"/>
    <property type="molecule type" value="Genomic_DNA"/>
</dbReference>
<evidence type="ECO:0000313" key="1">
    <source>
        <dbReference type="EMBL" id="AZZ55435.1"/>
    </source>
</evidence>
<evidence type="ECO:0000313" key="2">
    <source>
        <dbReference type="Proteomes" id="UP000283946"/>
    </source>
</evidence>
<accession>A0AAD1ADQ8</accession>
<dbReference type="AlphaFoldDB" id="A0AAD1ADQ8"/>
<reference evidence="1 2" key="1">
    <citation type="submission" date="2018-03" db="EMBL/GenBank/DDBJ databases">
        <title>Bacteriophage NCPPB3778 and a type I-E CRISPR drive the evolution of the US Biological Select Agent, Rathayibacter toxicus.</title>
        <authorList>
            <person name="Davis E.W.II."/>
            <person name="Tabima J.F."/>
            <person name="Weisberg A.J."/>
            <person name="Dantas Lopes L."/>
            <person name="Wiseman M.S."/>
            <person name="Wiseman M.S."/>
            <person name="Pupko T."/>
            <person name="Belcher M.S."/>
            <person name="Sechler A.J."/>
            <person name="Tancos M.A."/>
            <person name="Schroeder B.K."/>
            <person name="Murray T.D."/>
            <person name="Luster D.G."/>
            <person name="Schneider W.L."/>
            <person name="Rogers E."/>
            <person name="Andreote F.D."/>
            <person name="Grunwald N.J."/>
            <person name="Putnam M.L."/>
            <person name="Chang J.H."/>
        </authorList>
    </citation>
    <scope>NUCLEOTIDE SEQUENCE [LARGE SCALE GENOMIC DNA]</scope>
    <source>
        <strain evidence="1 2">NCCPB 2253</strain>
    </source>
</reference>
<dbReference type="RefSeq" id="WP_127843917.1">
    <property type="nucleotide sequence ID" value="NZ_CP028130.1"/>
</dbReference>
<sequence length="162" mass="18119">MTVMSTFDETLHPRGHAGTFATLVESPVSDRERNVWVRFDEPDAFVRVDPSEFECDVRFDSADDADPVEVDEATRAALRADARAAFGDKIEVAWESEDTVAVLFQDTIPTEDLETDESGRPSVLTSNVMAREESAPEYQAFRAGATDWLITAMNERGIQAWR</sequence>
<name>A0AAD1ADQ8_9MICO</name>
<organism evidence="1 2">
    <name type="scientific">Rathayibacter iranicus</name>
    <dbReference type="NCBI Taxonomy" id="59737"/>
    <lineage>
        <taxon>Bacteria</taxon>
        <taxon>Bacillati</taxon>
        <taxon>Actinomycetota</taxon>
        <taxon>Actinomycetes</taxon>
        <taxon>Micrococcales</taxon>
        <taxon>Microbacteriaceae</taxon>
        <taxon>Rathayibacter</taxon>
    </lineage>
</organism>
<dbReference type="Proteomes" id="UP000283946">
    <property type="component" value="Chromosome"/>
</dbReference>
<proteinExistence type="predicted"/>
<protein>
    <submittedName>
        <fullName evidence="1">Uncharacterized protein</fullName>
    </submittedName>
</protein>
<dbReference type="KEGG" id="ria:C7V51_05725"/>